<dbReference type="Proteomes" id="UP001172728">
    <property type="component" value="Unassembled WGS sequence"/>
</dbReference>
<reference evidence="1" key="1">
    <citation type="submission" date="2023-06" db="EMBL/GenBank/DDBJ databases">
        <title>Sysu t00192.</title>
        <authorList>
            <person name="Gao L."/>
            <person name="Fang B.-Z."/>
            <person name="Li W.-J."/>
        </authorList>
    </citation>
    <scope>NUCLEOTIDE SEQUENCE</scope>
    <source>
        <strain evidence="1">SYSU T00192</strain>
    </source>
</reference>
<evidence type="ECO:0000313" key="1">
    <source>
        <dbReference type="EMBL" id="MDN4475491.1"/>
    </source>
</evidence>
<name>A0ABT8G8M9_9MICO</name>
<dbReference type="InterPro" id="IPR021678">
    <property type="entry name" value="DUF3263"/>
</dbReference>
<gene>
    <name evidence="1" type="ORF">QQX09_06450</name>
</gene>
<accession>A0ABT8G8M9</accession>
<keyword evidence="2" id="KW-1185">Reference proteome</keyword>
<evidence type="ECO:0000313" key="2">
    <source>
        <dbReference type="Proteomes" id="UP001172728"/>
    </source>
</evidence>
<organism evidence="1 2">
    <name type="scientific">Demequina litoralis</name>
    <dbReference type="NCBI Taxonomy" id="3051660"/>
    <lineage>
        <taxon>Bacteria</taxon>
        <taxon>Bacillati</taxon>
        <taxon>Actinomycetota</taxon>
        <taxon>Actinomycetes</taxon>
        <taxon>Micrococcales</taxon>
        <taxon>Demequinaceae</taxon>
        <taxon>Demequina</taxon>
    </lineage>
</organism>
<sequence length="92" mass="10115">MDAGAAAAVEPAGLTERDADILSFERGWWRFAGAKEDAVRERFGLTATQYYQVLNSLIDDPAALAHDPVLVQRLRRMRATRGRGRATRAGDA</sequence>
<proteinExistence type="predicted"/>
<dbReference type="EMBL" id="JAUHPW010000004">
    <property type="protein sequence ID" value="MDN4475491.1"/>
    <property type="molecule type" value="Genomic_DNA"/>
</dbReference>
<dbReference type="Pfam" id="PF11662">
    <property type="entry name" value="DUF3263"/>
    <property type="match status" value="1"/>
</dbReference>
<dbReference type="RefSeq" id="WP_301132572.1">
    <property type="nucleotide sequence ID" value="NZ_JAUHPW010000004.1"/>
</dbReference>
<protein>
    <submittedName>
        <fullName evidence="1">DUF3263 domain-containing protein</fullName>
    </submittedName>
</protein>
<comment type="caution">
    <text evidence="1">The sequence shown here is derived from an EMBL/GenBank/DDBJ whole genome shotgun (WGS) entry which is preliminary data.</text>
</comment>